<dbReference type="AlphaFoldDB" id="A0A8J3MQH7"/>
<accession>A0A8J3MQH7</accession>
<sequence length="71" mass="8150">MGIFVLQHLQAPCKNKYDIMGNKSKGFNFCLHVGQNERVSIISIFRGRRYAAQHIKLPKLIPSKKNTIYST</sequence>
<gene>
    <name evidence="1" type="ORF">sL5_05550</name>
</gene>
<reference evidence="1 2" key="1">
    <citation type="journal article" date="2021" name="Microb. Ecol.">
        <title>Candidatus Mesenet longicola: Novel Endosymbionts of Brontispa longissima that Induce Cytoplasmic Incompatibility.</title>
        <authorList>
            <person name="Takano S."/>
            <person name="Gotoh Y."/>
            <person name="Hayashi T."/>
        </authorList>
    </citation>
    <scope>NUCLEOTIDE SEQUENCE [LARGE SCALE GENOMIC DNA]</scope>
    <source>
        <strain evidence="1">L5</strain>
    </source>
</reference>
<dbReference type="EMBL" id="BNGU01000018">
    <property type="protein sequence ID" value="GHM59562.1"/>
    <property type="molecule type" value="Genomic_DNA"/>
</dbReference>
<organism evidence="1 2">
    <name type="scientific">Candidatus Mesenet longicola</name>
    <dbReference type="NCBI Taxonomy" id="1892558"/>
    <lineage>
        <taxon>Bacteria</taxon>
        <taxon>Pseudomonadati</taxon>
        <taxon>Pseudomonadota</taxon>
        <taxon>Alphaproteobacteria</taxon>
        <taxon>Rickettsiales</taxon>
        <taxon>Anaplasmataceae</taxon>
        <taxon>Candidatus Mesenet</taxon>
    </lineage>
</organism>
<proteinExistence type="predicted"/>
<comment type="caution">
    <text evidence="1">The sequence shown here is derived from an EMBL/GenBank/DDBJ whole genome shotgun (WGS) entry which is preliminary data.</text>
</comment>
<evidence type="ECO:0000313" key="2">
    <source>
        <dbReference type="Proteomes" id="UP000637906"/>
    </source>
</evidence>
<name>A0A8J3MQH7_9RICK</name>
<dbReference type="Proteomes" id="UP000637906">
    <property type="component" value="Unassembled WGS sequence"/>
</dbReference>
<protein>
    <submittedName>
        <fullName evidence="1">Uncharacterized protein</fullName>
    </submittedName>
</protein>
<evidence type="ECO:0000313" key="1">
    <source>
        <dbReference type="EMBL" id="GHM59562.1"/>
    </source>
</evidence>
<keyword evidence="2" id="KW-1185">Reference proteome</keyword>